<dbReference type="SUPFAM" id="SSF51064">
    <property type="entry name" value="Head domain of nucleotide exchange factor GrpE"/>
    <property type="match status" value="1"/>
</dbReference>
<dbReference type="Gene3D" id="3.90.20.20">
    <property type="match status" value="1"/>
</dbReference>
<dbReference type="GO" id="GO:0000774">
    <property type="term" value="F:adenyl-nucleotide exchange factor activity"/>
    <property type="evidence" value="ECO:0007669"/>
    <property type="project" value="InterPro"/>
</dbReference>
<evidence type="ECO:0000256" key="8">
    <source>
        <dbReference type="RuleBase" id="RU004478"/>
    </source>
</evidence>
<dbReference type="PRINTS" id="PR00773">
    <property type="entry name" value="GRPEPROTEIN"/>
</dbReference>
<reference evidence="10 11" key="1">
    <citation type="submission" date="2023-12" db="EMBL/GenBank/DDBJ databases">
        <title>A high-quality genome assembly for Dillenia turbinata (Dilleniales).</title>
        <authorList>
            <person name="Chanderbali A."/>
        </authorList>
    </citation>
    <scope>NUCLEOTIDE SEQUENCE [LARGE SCALE GENOMIC DNA]</scope>
    <source>
        <strain evidence="10">LSX21</strain>
        <tissue evidence="10">Leaf</tissue>
    </source>
</reference>
<dbReference type="FunFam" id="2.30.22.10:FF:000001">
    <property type="entry name" value="Protein GrpE"/>
    <property type="match status" value="1"/>
</dbReference>
<dbReference type="PANTHER" id="PTHR21237">
    <property type="entry name" value="GRPE PROTEIN"/>
    <property type="match status" value="1"/>
</dbReference>
<proteinExistence type="inferred from homology"/>
<dbReference type="InterPro" id="IPR009012">
    <property type="entry name" value="GrpE_head"/>
</dbReference>
<dbReference type="FunFam" id="3.90.20.20:FF:000006">
    <property type="entry name" value="GrpE protein homolog"/>
    <property type="match status" value="1"/>
</dbReference>
<evidence type="ECO:0000256" key="7">
    <source>
        <dbReference type="RuleBase" id="RU000640"/>
    </source>
</evidence>
<comment type="subunit">
    <text evidence="3">Homodimer.</text>
</comment>
<dbReference type="GO" id="GO:0051087">
    <property type="term" value="F:protein-folding chaperone binding"/>
    <property type="evidence" value="ECO:0007669"/>
    <property type="project" value="InterPro"/>
</dbReference>
<dbReference type="HAMAP" id="MF_01151">
    <property type="entry name" value="GrpE"/>
    <property type="match status" value="1"/>
</dbReference>
<feature type="compositionally biased region" description="Low complexity" evidence="9">
    <location>
        <begin position="11"/>
        <end position="33"/>
    </location>
</feature>
<dbReference type="InterPro" id="IPR013805">
    <property type="entry name" value="GrpE_CC"/>
</dbReference>
<comment type="caution">
    <text evidence="10">The sequence shown here is derived from an EMBL/GenBank/DDBJ whole genome shotgun (WGS) entry which is preliminary data.</text>
</comment>
<comment type="subcellular location">
    <subcellularLocation>
        <location evidence="1">Cytoplasm</location>
    </subcellularLocation>
    <subcellularLocation>
        <location evidence="7">Mitochondrion matrix</location>
    </subcellularLocation>
</comment>
<dbReference type="PROSITE" id="PS01071">
    <property type="entry name" value="GRPE"/>
    <property type="match status" value="1"/>
</dbReference>
<dbReference type="AlphaFoldDB" id="A0AAN8ZG66"/>
<keyword evidence="4" id="KW-0963">Cytoplasm</keyword>
<evidence type="ECO:0000256" key="9">
    <source>
        <dbReference type="SAM" id="MobiDB-lite"/>
    </source>
</evidence>
<keyword evidence="6 7" id="KW-0143">Chaperone</keyword>
<keyword evidence="5" id="KW-0346">Stress response</keyword>
<dbReference type="PANTHER" id="PTHR21237:SF40">
    <property type="entry name" value="CELL CYCLE AND APOPTOSIS REGULATOR PROTEIN 2"/>
    <property type="match status" value="1"/>
</dbReference>
<dbReference type="Proteomes" id="UP001370490">
    <property type="component" value="Unassembled WGS sequence"/>
</dbReference>
<dbReference type="Gene3D" id="2.30.22.10">
    <property type="entry name" value="Head domain of nucleotide exchange factor GrpE"/>
    <property type="match status" value="1"/>
</dbReference>
<comment type="similarity">
    <text evidence="2 8">Belongs to the GrpE family.</text>
</comment>
<feature type="region of interest" description="Disordered" evidence="9">
    <location>
        <begin position="1"/>
        <end position="51"/>
    </location>
</feature>
<dbReference type="GO" id="GO:0005759">
    <property type="term" value="C:mitochondrial matrix"/>
    <property type="evidence" value="ECO:0007669"/>
    <property type="project" value="UniProtKB-SubCell"/>
</dbReference>
<name>A0AAN8ZG66_9MAGN</name>
<dbReference type="NCBIfam" id="NF010741">
    <property type="entry name" value="PRK14143.1"/>
    <property type="match status" value="1"/>
</dbReference>
<dbReference type="CDD" id="cd00446">
    <property type="entry name" value="GrpE"/>
    <property type="match status" value="1"/>
</dbReference>
<evidence type="ECO:0000256" key="6">
    <source>
        <dbReference type="ARBA" id="ARBA00023186"/>
    </source>
</evidence>
<gene>
    <name evidence="10" type="ORF">RJ641_029340</name>
</gene>
<evidence type="ECO:0000256" key="5">
    <source>
        <dbReference type="ARBA" id="ARBA00023016"/>
    </source>
</evidence>
<evidence type="ECO:0000313" key="11">
    <source>
        <dbReference type="Proteomes" id="UP001370490"/>
    </source>
</evidence>
<dbReference type="EMBL" id="JBAMMX010000005">
    <property type="protein sequence ID" value="KAK6939809.1"/>
    <property type="molecule type" value="Genomic_DNA"/>
</dbReference>
<keyword evidence="11" id="KW-1185">Reference proteome</keyword>
<dbReference type="GO" id="GO:0006457">
    <property type="term" value="P:protein folding"/>
    <property type="evidence" value="ECO:0007669"/>
    <property type="project" value="InterPro"/>
</dbReference>
<evidence type="ECO:0000256" key="3">
    <source>
        <dbReference type="ARBA" id="ARBA00011738"/>
    </source>
</evidence>
<dbReference type="InterPro" id="IPR000740">
    <property type="entry name" value="GrpE"/>
</dbReference>
<evidence type="ECO:0000256" key="1">
    <source>
        <dbReference type="ARBA" id="ARBA00004496"/>
    </source>
</evidence>
<evidence type="ECO:0000313" key="10">
    <source>
        <dbReference type="EMBL" id="KAK6939809.1"/>
    </source>
</evidence>
<keyword evidence="7" id="KW-0496">Mitochondrion</keyword>
<evidence type="ECO:0000256" key="2">
    <source>
        <dbReference type="ARBA" id="ARBA00009054"/>
    </source>
</evidence>
<dbReference type="GO" id="GO:0009507">
    <property type="term" value="C:chloroplast"/>
    <property type="evidence" value="ECO:0007669"/>
    <property type="project" value="TreeGrafter"/>
</dbReference>
<comment type="function">
    <text evidence="7">Essential component of the PAM complex, a complex required for the translocation of transit peptide-containing proteins from the inner membrane into the mitochondrial matrix in an ATP-dependent manner.</text>
</comment>
<evidence type="ECO:0000256" key="4">
    <source>
        <dbReference type="ARBA" id="ARBA00022490"/>
    </source>
</evidence>
<dbReference type="GO" id="GO:0042803">
    <property type="term" value="F:protein homodimerization activity"/>
    <property type="evidence" value="ECO:0007669"/>
    <property type="project" value="InterPro"/>
</dbReference>
<organism evidence="10 11">
    <name type="scientific">Dillenia turbinata</name>
    <dbReference type="NCBI Taxonomy" id="194707"/>
    <lineage>
        <taxon>Eukaryota</taxon>
        <taxon>Viridiplantae</taxon>
        <taxon>Streptophyta</taxon>
        <taxon>Embryophyta</taxon>
        <taxon>Tracheophyta</taxon>
        <taxon>Spermatophyta</taxon>
        <taxon>Magnoliopsida</taxon>
        <taxon>eudicotyledons</taxon>
        <taxon>Gunneridae</taxon>
        <taxon>Pentapetalae</taxon>
        <taxon>Dilleniales</taxon>
        <taxon>Dilleniaceae</taxon>
        <taxon>Dillenia</taxon>
    </lineage>
</organism>
<dbReference type="Pfam" id="PF01025">
    <property type="entry name" value="GrpE"/>
    <property type="match status" value="1"/>
</dbReference>
<protein>
    <recommendedName>
        <fullName evidence="7">GrpE protein homolog</fullName>
    </recommendedName>
</protein>
<dbReference type="GO" id="GO:0051082">
    <property type="term" value="F:unfolded protein binding"/>
    <property type="evidence" value="ECO:0007669"/>
    <property type="project" value="TreeGrafter"/>
</dbReference>
<dbReference type="SUPFAM" id="SSF58014">
    <property type="entry name" value="Coiled-coil domain of nucleotide exchange factor GrpE"/>
    <property type="match status" value="1"/>
</dbReference>
<sequence length="292" mass="32563">MITTNPISLRPSSMAFSLPSSSSSSSSSPSISSNNVHSANSEEDSHSEDKANVPSLKALVEAYKDAILSGDAVTVSDIEAMIYGVEKEKNELVQKVSVLSAEITSGKEKFIRLQADFDNYRKRVEKEKLTVMSDAQGEVIEALLPMVDNFERAKQQLRPETENEKKIDTSYQGIYKQFVEIMRSLHVAAVATIGKPFDPAMHEAIAREESQEHKEGVIIEEFRRGFLLGDRLLRPAMVKVSAGPGRKKASVHNETATGQPATAAGMVRFWREGLWEEEEEEEETEEQEVWKE</sequence>
<accession>A0AAN8ZG66</accession>